<evidence type="ECO:0000256" key="3">
    <source>
        <dbReference type="ARBA" id="ARBA00004910"/>
    </source>
</evidence>
<evidence type="ECO:0000256" key="6">
    <source>
        <dbReference type="ARBA" id="ARBA00022619"/>
    </source>
</evidence>
<dbReference type="InterPro" id="IPR011549">
    <property type="entry name" value="RibD_C"/>
</dbReference>
<dbReference type="PANTHER" id="PTHR38011">
    <property type="entry name" value="DIHYDROFOLATE REDUCTASE FAMILY PROTEIN (AFU_ORTHOLOGUE AFUA_8G06820)"/>
    <property type="match status" value="1"/>
</dbReference>
<feature type="binding site" evidence="14">
    <location>
        <position position="162"/>
    </location>
    <ligand>
        <name>substrate</name>
    </ligand>
</feature>
<dbReference type="PROSITE" id="PS51747">
    <property type="entry name" value="CYT_DCMP_DEAMINASES_2"/>
    <property type="match status" value="1"/>
</dbReference>
<evidence type="ECO:0000256" key="8">
    <source>
        <dbReference type="ARBA" id="ARBA00022833"/>
    </source>
</evidence>
<keyword evidence="8 12" id="KW-0862">Zinc</keyword>
<comment type="similarity">
    <text evidence="4 12">In the N-terminal section; belongs to the cytidine and deoxycytidylate deaminase family.</text>
</comment>
<dbReference type="InterPro" id="IPR024072">
    <property type="entry name" value="DHFR-like_dom_sf"/>
</dbReference>
<feature type="binding site" evidence="14">
    <location>
        <position position="164"/>
    </location>
    <ligand>
        <name>NADP(+)</name>
        <dbReference type="ChEBI" id="CHEBI:58349"/>
    </ligand>
</feature>
<evidence type="ECO:0000256" key="10">
    <source>
        <dbReference type="ARBA" id="ARBA00023002"/>
    </source>
</evidence>
<dbReference type="NCBIfam" id="TIGR00326">
    <property type="entry name" value="eubact_ribD"/>
    <property type="match status" value="1"/>
</dbReference>
<dbReference type="SUPFAM" id="SSF53927">
    <property type="entry name" value="Cytidine deaminase-like"/>
    <property type="match status" value="1"/>
</dbReference>
<dbReference type="InterPro" id="IPR016193">
    <property type="entry name" value="Cytidine_deaminase-like"/>
</dbReference>
<dbReference type="CDD" id="cd01284">
    <property type="entry name" value="Riboflavin_deaminase-reductase"/>
    <property type="match status" value="1"/>
</dbReference>
<keyword evidence="12" id="KW-0378">Hydrolase</keyword>
<name>A0A255XPT0_9PROT</name>
<evidence type="ECO:0000256" key="5">
    <source>
        <dbReference type="ARBA" id="ARBA00007417"/>
    </source>
</evidence>
<gene>
    <name evidence="17" type="primary">ribD</name>
    <name evidence="17" type="ORF">CHR90_11385</name>
</gene>
<organism evidence="17 18">
    <name type="scientific">Elstera cyanobacteriorum</name>
    <dbReference type="NCBI Taxonomy" id="2022747"/>
    <lineage>
        <taxon>Bacteria</taxon>
        <taxon>Pseudomonadati</taxon>
        <taxon>Pseudomonadota</taxon>
        <taxon>Alphaproteobacteria</taxon>
        <taxon>Rhodospirillales</taxon>
        <taxon>Rhodospirillaceae</taxon>
        <taxon>Elstera</taxon>
    </lineage>
</organism>
<dbReference type="SUPFAM" id="SSF53597">
    <property type="entry name" value="Dihydrofolate reductase-like"/>
    <property type="match status" value="1"/>
</dbReference>
<keyword evidence="9 12" id="KW-0521">NADP</keyword>
<comment type="catalytic activity">
    <reaction evidence="12">
        <text>2,5-diamino-6-hydroxy-4-(5-phosphoribosylamino)-pyrimidine + H2O + H(+) = 5-amino-6-(5-phospho-D-ribosylamino)uracil + NH4(+)</text>
        <dbReference type="Rhea" id="RHEA:21868"/>
        <dbReference type="ChEBI" id="CHEBI:15377"/>
        <dbReference type="ChEBI" id="CHEBI:15378"/>
        <dbReference type="ChEBI" id="CHEBI:28938"/>
        <dbReference type="ChEBI" id="CHEBI:58453"/>
        <dbReference type="ChEBI" id="CHEBI:58614"/>
        <dbReference type="EC" id="3.5.4.26"/>
    </reaction>
</comment>
<dbReference type="InterPro" id="IPR004794">
    <property type="entry name" value="Eubact_RibD"/>
</dbReference>
<evidence type="ECO:0000256" key="13">
    <source>
        <dbReference type="PIRSR" id="PIRSR006769-1"/>
    </source>
</evidence>
<dbReference type="EC" id="1.1.1.193" evidence="12"/>
<dbReference type="PANTHER" id="PTHR38011:SF7">
    <property type="entry name" value="2,5-DIAMINO-6-RIBOSYLAMINO-4(3H)-PYRIMIDINONE 5'-PHOSPHATE REDUCTASE"/>
    <property type="match status" value="1"/>
</dbReference>
<dbReference type="GO" id="GO:0008835">
    <property type="term" value="F:diaminohydroxyphosphoribosylaminopyrimidine deaminase activity"/>
    <property type="evidence" value="ECO:0007669"/>
    <property type="project" value="UniProtKB-EC"/>
</dbReference>
<keyword evidence="18" id="KW-1185">Reference proteome</keyword>
<feature type="binding site" evidence="15">
    <location>
        <position position="69"/>
    </location>
    <ligand>
        <name>Zn(2+)</name>
        <dbReference type="ChEBI" id="CHEBI:29105"/>
        <note>catalytic</note>
    </ligand>
</feature>
<protein>
    <recommendedName>
        <fullName evidence="12">Riboflavin biosynthesis protein RibD</fullName>
    </recommendedName>
    <domain>
        <recommendedName>
            <fullName evidence="12">Diaminohydroxyphosphoribosylaminopyrimidine deaminase</fullName>
            <shortName evidence="12">DRAP deaminase</shortName>
            <ecNumber evidence="12">3.5.4.26</ecNumber>
        </recommendedName>
        <alternativeName>
            <fullName evidence="12">Riboflavin-specific deaminase</fullName>
        </alternativeName>
    </domain>
    <domain>
        <recommendedName>
            <fullName evidence="12">5-amino-6-(5-phosphoribosylamino)uracil reductase</fullName>
            <ecNumber evidence="12">1.1.1.193</ecNumber>
        </recommendedName>
        <alternativeName>
            <fullName evidence="12">HTP reductase</fullName>
        </alternativeName>
    </domain>
</protein>
<dbReference type="GO" id="GO:0008703">
    <property type="term" value="F:5-amino-6-(5-phosphoribosylamino)uracil reductase activity"/>
    <property type="evidence" value="ECO:0007669"/>
    <property type="project" value="UniProtKB-EC"/>
</dbReference>
<feature type="active site" description="Proton donor" evidence="13">
    <location>
        <position position="46"/>
    </location>
</feature>
<dbReference type="EC" id="3.5.4.26" evidence="12"/>
<accession>A0A255XPT0</accession>
<dbReference type="UniPathway" id="UPA00275">
    <property type="reaction ID" value="UER00401"/>
</dbReference>
<keyword evidence="6 12" id="KW-0686">Riboflavin biosynthesis</keyword>
<dbReference type="OrthoDB" id="9800865at2"/>
<feature type="binding site" evidence="15">
    <location>
        <position position="78"/>
    </location>
    <ligand>
        <name>Zn(2+)</name>
        <dbReference type="ChEBI" id="CHEBI:29105"/>
        <note>catalytic</note>
    </ligand>
</feature>
<feature type="binding site" evidence="14">
    <location>
        <position position="178"/>
    </location>
    <ligand>
        <name>substrate</name>
    </ligand>
</feature>
<comment type="caution">
    <text evidence="17">The sequence shown here is derived from an EMBL/GenBank/DDBJ whole genome shotgun (WGS) entry which is preliminary data.</text>
</comment>
<dbReference type="NCBIfam" id="TIGR00227">
    <property type="entry name" value="ribD_Cterm"/>
    <property type="match status" value="1"/>
</dbReference>
<evidence type="ECO:0000313" key="17">
    <source>
        <dbReference type="EMBL" id="OYQ19007.1"/>
    </source>
</evidence>
<evidence type="ECO:0000256" key="1">
    <source>
        <dbReference type="ARBA" id="ARBA00002151"/>
    </source>
</evidence>
<comment type="catalytic activity">
    <reaction evidence="12">
        <text>5-amino-6-(5-phospho-D-ribitylamino)uracil + NADP(+) = 5-amino-6-(5-phospho-D-ribosylamino)uracil + NADPH + H(+)</text>
        <dbReference type="Rhea" id="RHEA:17845"/>
        <dbReference type="ChEBI" id="CHEBI:15378"/>
        <dbReference type="ChEBI" id="CHEBI:57783"/>
        <dbReference type="ChEBI" id="CHEBI:58349"/>
        <dbReference type="ChEBI" id="CHEBI:58421"/>
        <dbReference type="ChEBI" id="CHEBI:58453"/>
        <dbReference type="EC" id="1.1.1.193"/>
    </reaction>
</comment>
<comment type="similarity">
    <text evidence="5 12">In the C-terminal section; belongs to the HTP reductase family.</text>
</comment>
<evidence type="ECO:0000256" key="7">
    <source>
        <dbReference type="ARBA" id="ARBA00022723"/>
    </source>
</evidence>
<dbReference type="GO" id="GO:0050661">
    <property type="term" value="F:NADP binding"/>
    <property type="evidence" value="ECO:0007669"/>
    <property type="project" value="InterPro"/>
</dbReference>
<proteinExistence type="inferred from homology"/>
<comment type="cofactor">
    <cofactor evidence="12 15">
        <name>Zn(2+)</name>
        <dbReference type="ChEBI" id="CHEBI:29105"/>
    </cofactor>
    <text evidence="12 15">Binds 1 zinc ion.</text>
</comment>
<dbReference type="Gene3D" id="3.40.430.10">
    <property type="entry name" value="Dihydrofolate Reductase, subunit A"/>
    <property type="match status" value="1"/>
</dbReference>
<keyword evidence="10 12" id="KW-0560">Oxidoreductase</keyword>
<keyword evidence="7 12" id="KW-0479">Metal-binding</keyword>
<comment type="pathway">
    <text evidence="2 12">Cofactor biosynthesis; riboflavin biosynthesis; 5-amino-6-(D-ribitylamino)uracil from GTP: step 2/4.</text>
</comment>
<feature type="binding site" evidence="14">
    <location>
        <position position="198"/>
    </location>
    <ligand>
        <name>substrate</name>
    </ligand>
</feature>
<evidence type="ECO:0000256" key="14">
    <source>
        <dbReference type="PIRSR" id="PIRSR006769-2"/>
    </source>
</evidence>
<evidence type="ECO:0000256" key="15">
    <source>
        <dbReference type="PIRSR" id="PIRSR006769-3"/>
    </source>
</evidence>
<dbReference type="InterPro" id="IPR050765">
    <property type="entry name" value="Riboflavin_Biosynth_HTPR"/>
</dbReference>
<evidence type="ECO:0000256" key="2">
    <source>
        <dbReference type="ARBA" id="ARBA00004882"/>
    </source>
</evidence>
<feature type="binding site" evidence="14">
    <location>
        <position position="190"/>
    </location>
    <ligand>
        <name>NADP(+)</name>
        <dbReference type="ChEBI" id="CHEBI:58349"/>
    </ligand>
</feature>
<dbReference type="GO" id="GO:0009231">
    <property type="term" value="P:riboflavin biosynthetic process"/>
    <property type="evidence" value="ECO:0007669"/>
    <property type="project" value="UniProtKB-UniPathway"/>
</dbReference>
<feature type="binding site" evidence="14">
    <location>
        <position position="289"/>
    </location>
    <ligand>
        <name>substrate</name>
    </ligand>
</feature>
<dbReference type="Pfam" id="PF00383">
    <property type="entry name" value="dCMP_cyt_deam_1"/>
    <property type="match status" value="1"/>
</dbReference>
<dbReference type="Gene3D" id="3.40.140.10">
    <property type="entry name" value="Cytidine Deaminase, domain 2"/>
    <property type="match status" value="1"/>
</dbReference>
<feature type="binding site" evidence="14">
    <location>
        <begin position="291"/>
        <end position="297"/>
    </location>
    <ligand>
        <name>NADP(+)</name>
        <dbReference type="ChEBI" id="CHEBI:58349"/>
    </ligand>
</feature>
<dbReference type="Proteomes" id="UP000216361">
    <property type="component" value="Unassembled WGS sequence"/>
</dbReference>
<feature type="binding site" evidence="14">
    <location>
        <position position="148"/>
    </location>
    <ligand>
        <name>NADP(+)</name>
        <dbReference type="ChEBI" id="CHEBI:58349"/>
    </ligand>
</feature>
<dbReference type="Pfam" id="PF01872">
    <property type="entry name" value="RibD_C"/>
    <property type="match status" value="1"/>
</dbReference>
<dbReference type="EMBL" id="NOXS01000032">
    <property type="protein sequence ID" value="OYQ19007.1"/>
    <property type="molecule type" value="Genomic_DNA"/>
</dbReference>
<dbReference type="PROSITE" id="PS00903">
    <property type="entry name" value="CYT_DCMP_DEAMINASES_1"/>
    <property type="match status" value="1"/>
</dbReference>
<reference evidence="17 18" key="1">
    <citation type="submission" date="2017-07" db="EMBL/GenBank/DDBJ databases">
        <title>Elstera cyanobacteriorum sp. nov., a novel bacterium isolated from cyanobacterial aggregates in a eutrophic lake.</title>
        <authorList>
            <person name="Cai H."/>
        </authorList>
    </citation>
    <scope>NUCLEOTIDE SEQUENCE [LARGE SCALE GENOMIC DNA]</scope>
    <source>
        <strain evidence="17 18">TH019</strain>
    </source>
</reference>
<dbReference type="AlphaFoldDB" id="A0A255XPT0"/>
<evidence type="ECO:0000256" key="12">
    <source>
        <dbReference type="PIRNR" id="PIRNR006769"/>
    </source>
</evidence>
<comment type="pathway">
    <text evidence="3 12">Cofactor biosynthesis; riboflavin biosynthesis; 5-amino-6-(D-ribitylamino)uracil from GTP: step 3/4.</text>
</comment>
<keyword evidence="11" id="KW-0511">Multifunctional enzyme</keyword>
<dbReference type="InterPro" id="IPR002125">
    <property type="entry name" value="CMP_dCMP_dom"/>
</dbReference>
<evidence type="ECO:0000256" key="9">
    <source>
        <dbReference type="ARBA" id="ARBA00022857"/>
    </source>
</evidence>
<sequence length="358" mass="37877">MTLALRLARRGWGRVWPSVSVGCLLVKDGAIIAQGWTQPGGRPHAEIHALEQAGEAAHGATAYVTLEPCAHHGRAGPCCEALVAAGIARAVIAIEDPDPRTAGQGIARMRAGGVAVEVGLLADEAREVAAGFLLRLALGRPLVTAKIAASLDGRIATHTGASRWITGPQARAFGHRLRAENDAIAVGGQTALLDDPTLDCRLPGLTDRSPVRVVFDGRLALPLTAQMVRTARQQPTWILAREDADKARQRAFKDAGVTVVPVPVAGERMDLAAALTCLGDHGITRLLVEGGGRLIAALLTEDLIDTLHWFRAPMLIGGDGTPAVAAYGIDTPDTARRFRRVDSVFLGDDLLETFTVER</sequence>
<feature type="domain" description="CMP/dCMP-type deaminase" evidence="16">
    <location>
        <begin position="1"/>
        <end position="117"/>
    </location>
</feature>
<evidence type="ECO:0000256" key="4">
    <source>
        <dbReference type="ARBA" id="ARBA00005259"/>
    </source>
</evidence>
<dbReference type="InterPro" id="IPR002734">
    <property type="entry name" value="RibDG_C"/>
</dbReference>
<evidence type="ECO:0000256" key="11">
    <source>
        <dbReference type="ARBA" id="ARBA00023268"/>
    </source>
</evidence>
<feature type="binding site" evidence="14">
    <location>
        <position position="201"/>
    </location>
    <ligand>
        <name>substrate</name>
    </ligand>
</feature>
<feature type="binding site" evidence="15">
    <location>
        <position position="44"/>
    </location>
    <ligand>
        <name>Zn(2+)</name>
        <dbReference type="ChEBI" id="CHEBI:29105"/>
        <note>catalytic</note>
    </ligand>
</feature>
<dbReference type="PIRSF" id="PIRSF006769">
    <property type="entry name" value="RibD"/>
    <property type="match status" value="1"/>
</dbReference>
<evidence type="ECO:0000259" key="16">
    <source>
        <dbReference type="PROSITE" id="PS51747"/>
    </source>
</evidence>
<feature type="binding site" evidence="14">
    <location>
        <position position="194"/>
    </location>
    <ligand>
        <name>NADP(+)</name>
        <dbReference type="ChEBI" id="CHEBI:58349"/>
    </ligand>
</feature>
<dbReference type="GO" id="GO:0008270">
    <property type="term" value="F:zinc ion binding"/>
    <property type="evidence" value="ECO:0007669"/>
    <property type="project" value="InterPro"/>
</dbReference>
<comment type="function">
    <text evidence="1 12">Converts 2,5-diamino-6-(ribosylamino)-4(3h)-pyrimidinone 5'-phosphate into 5-amino-6-(ribosylamino)-2,4(1h,3h)-pyrimidinedione 5'-phosphate.</text>
</comment>
<dbReference type="InterPro" id="IPR016192">
    <property type="entry name" value="APOBEC/CMP_deaminase_Zn-bd"/>
</dbReference>
<evidence type="ECO:0000313" key="18">
    <source>
        <dbReference type="Proteomes" id="UP000216361"/>
    </source>
</evidence>